<evidence type="ECO:0000313" key="2">
    <source>
        <dbReference type="EMBL" id="EFC50137.1"/>
    </source>
</evidence>
<accession>D2UZF5</accession>
<evidence type="ECO:0000313" key="3">
    <source>
        <dbReference type="Proteomes" id="UP000006671"/>
    </source>
</evidence>
<dbReference type="SMART" id="SM00327">
    <property type="entry name" value="VWA"/>
    <property type="match status" value="1"/>
</dbReference>
<dbReference type="AlphaFoldDB" id="D2UZF5"/>
<protein>
    <submittedName>
        <fullName evidence="2">von Willebrand factor type A domain-containing protein</fullName>
    </submittedName>
</protein>
<dbReference type="STRING" id="5762.D2UZF5"/>
<dbReference type="RefSeq" id="XP_002682881.1">
    <property type="nucleotide sequence ID" value="XM_002682835.1"/>
</dbReference>
<dbReference type="PROSITE" id="PS50234">
    <property type="entry name" value="VWFA"/>
    <property type="match status" value="1"/>
</dbReference>
<dbReference type="GeneID" id="8855338"/>
<dbReference type="PANTHER" id="PTHR10579:SF43">
    <property type="entry name" value="ZINC FINGER (C3HC4-TYPE RING FINGER) FAMILY PROTEIN"/>
    <property type="match status" value="1"/>
</dbReference>
<feature type="domain" description="VWFA" evidence="1">
    <location>
        <begin position="47"/>
        <end position="172"/>
    </location>
</feature>
<dbReference type="EMBL" id="GG738846">
    <property type="protein sequence ID" value="EFC50137.1"/>
    <property type="molecule type" value="Genomic_DNA"/>
</dbReference>
<dbReference type="Pfam" id="PF13519">
    <property type="entry name" value="VWA_2"/>
    <property type="match status" value="1"/>
</dbReference>
<dbReference type="KEGG" id="ngr:NAEGRDRAFT_77914"/>
<dbReference type="Gene3D" id="3.40.50.410">
    <property type="entry name" value="von Willebrand factor, type A domain"/>
    <property type="match status" value="1"/>
</dbReference>
<dbReference type="InterPro" id="IPR051266">
    <property type="entry name" value="CLCR"/>
</dbReference>
<proteinExistence type="predicted"/>
<dbReference type="InParanoid" id="D2UZF5"/>
<sequence length="207" mass="23141">MLIPPSVSFSCTFEYDQVKYNQTQNMFGMASIKAPIYVEKENRSSLDIIAVLDKSGSMSDKIELVKKSLLFMIDQMQARDRLGIVEFDANVSTTLKLTSMDNGGKKQAMNCVNNIKLGTTTNISGAIIEAFDILANRGGNISPTTSILLFTDGLPTVGVQQQDKIVNIVEKLYTKLNLQNTSFSSQTNCIYFWFWRGTFGKLFDRDL</sequence>
<dbReference type="OrthoDB" id="1937894at2759"/>
<organism evidence="3">
    <name type="scientific">Naegleria gruberi</name>
    <name type="common">Amoeba</name>
    <dbReference type="NCBI Taxonomy" id="5762"/>
    <lineage>
        <taxon>Eukaryota</taxon>
        <taxon>Discoba</taxon>
        <taxon>Heterolobosea</taxon>
        <taxon>Tetramitia</taxon>
        <taxon>Eutetramitia</taxon>
        <taxon>Vahlkampfiidae</taxon>
        <taxon>Naegleria</taxon>
    </lineage>
</organism>
<dbReference type="Proteomes" id="UP000006671">
    <property type="component" value="Unassembled WGS sequence"/>
</dbReference>
<dbReference type="InterPro" id="IPR002035">
    <property type="entry name" value="VWF_A"/>
</dbReference>
<dbReference type="InterPro" id="IPR036465">
    <property type="entry name" value="vWFA_dom_sf"/>
</dbReference>
<dbReference type="VEuPathDB" id="AmoebaDB:NAEGRDRAFT_77914"/>
<dbReference type="PANTHER" id="PTHR10579">
    <property type="entry name" value="CALCIUM-ACTIVATED CHLORIDE CHANNEL REGULATOR"/>
    <property type="match status" value="1"/>
</dbReference>
<keyword evidence="3" id="KW-1185">Reference proteome</keyword>
<gene>
    <name evidence="2" type="ORF">NAEGRDRAFT_77914</name>
</gene>
<dbReference type="SUPFAM" id="SSF53300">
    <property type="entry name" value="vWA-like"/>
    <property type="match status" value="1"/>
</dbReference>
<evidence type="ECO:0000259" key="1">
    <source>
        <dbReference type="PROSITE" id="PS50234"/>
    </source>
</evidence>
<name>D2UZF5_NAEGR</name>
<reference evidence="2 3" key="1">
    <citation type="journal article" date="2010" name="Cell">
        <title>The genome of Naegleria gruberi illuminates early eukaryotic versatility.</title>
        <authorList>
            <person name="Fritz-Laylin L.K."/>
            <person name="Prochnik S.E."/>
            <person name="Ginger M.L."/>
            <person name="Dacks J.B."/>
            <person name="Carpenter M.L."/>
            <person name="Field M.C."/>
            <person name="Kuo A."/>
            <person name="Paredez A."/>
            <person name="Chapman J."/>
            <person name="Pham J."/>
            <person name="Shu S."/>
            <person name="Neupane R."/>
            <person name="Cipriano M."/>
            <person name="Mancuso J."/>
            <person name="Tu H."/>
            <person name="Salamov A."/>
            <person name="Lindquist E."/>
            <person name="Shapiro H."/>
            <person name="Lucas S."/>
            <person name="Grigoriev I.V."/>
            <person name="Cande W.Z."/>
            <person name="Fulton C."/>
            <person name="Rokhsar D.S."/>
            <person name="Dawson S.C."/>
        </authorList>
    </citation>
    <scope>NUCLEOTIDE SEQUENCE [LARGE SCALE GENOMIC DNA]</scope>
    <source>
        <strain evidence="2 3">NEG-M</strain>
    </source>
</reference>